<dbReference type="EMBL" id="WJQU01000003">
    <property type="protein sequence ID" value="KAJ6637952.1"/>
    <property type="molecule type" value="Genomic_DNA"/>
</dbReference>
<gene>
    <name evidence="1" type="ORF">Bhyg_10683</name>
</gene>
<keyword evidence="2" id="KW-1185">Reference proteome</keyword>
<accession>A0A9Q0RYX9</accession>
<evidence type="ECO:0000313" key="2">
    <source>
        <dbReference type="Proteomes" id="UP001151699"/>
    </source>
</evidence>
<protein>
    <submittedName>
        <fullName evidence="1">Uncharacterized protein</fullName>
    </submittedName>
</protein>
<dbReference type="Proteomes" id="UP001151699">
    <property type="component" value="Chromosome X"/>
</dbReference>
<name>A0A9Q0RYX9_9DIPT</name>
<sequence>MFEYVNQTFGCAFLIIFVLSAEVTAKVMINFSLNRKSIELKFEPITYYVGYAKFWTLGANWSTTSVKKDYSSNDPVVTYSDYASLNEFCELYPNVTIYTYGYAYSNETFGDKGTGHFGEKTFKTTIFLKRNYVEHSLVFADENSFWWHTHVNIGLAFKYEENKFYLRPFIDGWIYSGGAVWRYLHFGLGVNNITFNPKPKGIATVDLLESDLLNNEVDN</sequence>
<comment type="caution">
    <text evidence="1">The sequence shown here is derived from an EMBL/GenBank/DDBJ whole genome shotgun (WGS) entry which is preliminary data.</text>
</comment>
<organism evidence="1 2">
    <name type="scientific">Pseudolycoriella hygida</name>
    <dbReference type="NCBI Taxonomy" id="35572"/>
    <lineage>
        <taxon>Eukaryota</taxon>
        <taxon>Metazoa</taxon>
        <taxon>Ecdysozoa</taxon>
        <taxon>Arthropoda</taxon>
        <taxon>Hexapoda</taxon>
        <taxon>Insecta</taxon>
        <taxon>Pterygota</taxon>
        <taxon>Neoptera</taxon>
        <taxon>Endopterygota</taxon>
        <taxon>Diptera</taxon>
        <taxon>Nematocera</taxon>
        <taxon>Sciaroidea</taxon>
        <taxon>Sciaridae</taxon>
        <taxon>Pseudolycoriella</taxon>
    </lineage>
</organism>
<dbReference type="OrthoDB" id="6752608at2759"/>
<proteinExistence type="predicted"/>
<dbReference type="AlphaFoldDB" id="A0A9Q0RYX9"/>
<evidence type="ECO:0000313" key="1">
    <source>
        <dbReference type="EMBL" id="KAJ6637952.1"/>
    </source>
</evidence>
<reference evidence="1" key="1">
    <citation type="submission" date="2022-07" db="EMBL/GenBank/DDBJ databases">
        <authorList>
            <person name="Trinca V."/>
            <person name="Uliana J.V.C."/>
            <person name="Torres T.T."/>
            <person name="Ward R.J."/>
            <person name="Monesi N."/>
        </authorList>
    </citation>
    <scope>NUCLEOTIDE SEQUENCE</scope>
    <source>
        <strain evidence="1">HSMRA1968</strain>
        <tissue evidence="1">Whole embryos</tissue>
    </source>
</reference>